<feature type="chain" id="PRO_5040943607" evidence="1">
    <location>
        <begin position="20"/>
        <end position="201"/>
    </location>
</feature>
<keyword evidence="1" id="KW-0732">Signal</keyword>
<evidence type="ECO:0000256" key="1">
    <source>
        <dbReference type="SAM" id="SignalP"/>
    </source>
</evidence>
<keyword evidence="3" id="KW-1185">Reference proteome</keyword>
<dbReference type="AlphaFoldDB" id="A0A9X2IAL6"/>
<comment type="caution">
    <text evidence="2">The sequence shown here is derived from an EMBL/GenBank/DDBJ whole genome shotgun (WGS) entry which is preliminary data.</text>
</comment>
<gene>
    <name evidence="2" type="ORF">MKO06_04435</name>
</gene>
<dbReference type="SUPFAM" id="SSF56925">
    <property type="entry name" value="OMPA-like"/>
    <property type="match status" value="1"/>
</dbReference>
<evidence type="ECO:0000313" key="2">
    <source>
        <dbReference type="EMBL" id="MCP9199143.1"/>
    </source>
</evidence>
<sequence length="201" mass="23218">MARKLFFLLVLILSAESWSQQYGSEFEVGPLLNFQMTSLYVNNEVFNNSEGFSNSGYEGNYALGVYGAYYLKPKMAFGLEFYYDRFSSPLLNEDDHYNSLTLMPYFNYDPFRRIRDFYFTGGIGVAFIQEIPDYGSRVQEKDIHVITVPVKLGISYRIRNQFTAEVGGLAELLPVVDDRVRRNAFYLSLKVPLNRVFGGYR</sequence>
<feature type="signal peptide" evidence="1">
    <location>
        <begin position="1"/>
        <end position="19"/>
    </location>
</feature>
<organism evidence="2 3">
    <name type="scientific">Christiangramia oceanisediminis</name>
    <dbReference type="NCBI Taxonomy" id="2920386"/>
    <lineage>
        <taxon>Bacteria</taxon>
        <taxon>Pseudomonadati</taxon>
        <taxon>Bacteroidota</taxon>
        <taxon>Flavobacteriia</taxon>
        <taxon>Flavobacteriales</taxon>
        <taxon>Flavobacteriaceae</taxon>
        <taxon>Christiangramia</taxon>
    </lineage>
</organism>
<name>A0A9X2IAL6_9FLAO</name>
<dbReference type="InterPro" id="IPR011250">
    <property type="entry name" value="OMP/PagP_B-barrel"/>
</dbReference>
<accession>A0A9X2IAL6</accession>
<protein>
    <submittedName>
        <fullName evidence="2">Outer membrane beta-barrel protein</fullName>
    </submittedName>
</protein>
<dbReference type="Proteomes" id="UP001155280">
    <property type="component" value="Unassembled WGS sequence"/>
</dbReference>
<evidence type="ECO:0000313" key="3">
    <source>
        <dbReference type="Proteomes" id="UP001155280"/>
    </source>
</evidence>
<dbReference type="EMBL" id="JANCNS010000001">
    <property type="protein sequence ID" value="MCP9199143.1"/>
    <property type="molecule type" value="Genomic_DNA"/>
</dbReference>
<reference evidence="2" key="1">
    <citation type="submission" date="2022-07" db="EMBL/GenBank/DDBJ databases">
        <title>Gramela sediminis sp. nov., isolated from deep-sea sediment of the Indian Ocean.</title>
        <authorList>
            <person name="Shi H."/>
        </authorList>
    </citation>
    <scope>NUCLEOTIDE SEQUENCE</scope>
    <source>
        <strain evidence="2">GC03-9</strain>
    </source>
</reference>
<proteinExistence type="predicted"/>
<dbReference type="RefSeq" id="WP_241549453.1">
    <property type="nucleotide sequence ID" value="NZ_JANCNS010000001.1"/>
</dbReference>